<evidence type="ECO:0000313" key="1">
    <source>
        <dbReference type="EMBL" id="MBB5717278.1"/>
    </source>
</evidence>
<sequence length="142" mass="15152">MQLQSGIQTALPHRQPDRLATRILLYAIRRIGGGGLHEAGAANAFFNLFGKGFQQPLTLLRALMADMSRLSARPITLAPCCCPRMTADERMLIDLLARVCTRPASAALLLDDLLAAPRSGAVLPTAHLLAAAFADGGHPLED</sequence>
<dbReference type="RefSeq" id="WP_184001071.1">
    <property type="nucleotide sequence ID" value="NZ_BAABIF010000004.1"/>
</dbReference>
<keyword evidence="2" id="KW-1185">Reference proteome</keyword>
<dbReference type="InterPro" id="IPR046736">
    <property type="entry name" value="DUF6628"/>
</dbReference>
<comment type="caution">
    <text evidence="1">The sequence shown here is derived from an EMBL/GenBank/DDBJ whole genome shotgun (WGS) entry which is preliminary data.</text>
</comment>
<protein>
    <submittedName>
        <fullName evidence="1">Uncharacterized protein</fullName>
    </submittedName>
</protein>
<dbReference type="Pfam" id="PF20333">
    <property type="entry name" value="DUF6628"/>
    <property type="match status" value="1"/>
</dbReference>
<dbReference type="EMBL" id="JACIJI010000001">
    <property type="protein sequence ID" value="MBB5717278.1"/>
    <property type="molecule type" value="Genomic_DNA"/>
</dbReference>
<dbReference type="AlphaFoldDB" id="A0A840YUG2"/>
<name>A0A840YUG2_9SPHN</name>
<proteinExistence type="predicted"/>
<reference evidence="1 2" key="1">
    <citation type="submission" date="2020-08" db="EMBL/GenBank/DDBJ databases">
        <title>Genomic Encyclopedia of Type Strains, Phase IV (KMG-IV): sequencing the most valuable type-strain genomes for metagenomic binning, comparative biology and taxonomic classification.</title>
        <authorList>
            <person name="Goeker M."/>
        </authorList>
    </citation>
    <scope>NUCLEOTIDE SEQUENCE [LARGE SCALE GENOMIC DNA]</scope>
    <source>
        <strain evidence="1 2">DSM 27203</strain>
    </source>
</reference>
<evidence type="ECO:0000313" key="2">
    <source>
        <dbReference type="Proteomes" id="UP000554342"/>
    </source>
</evidence>
<organism evidence="1 2">
    <name type="scientific">Stakelama sediminis</name>
    <dbReference type="NCBI Taxonomy" id="463200"/>
    <lineage>
        <taxon>Bacteria</taxon>
        <taxon>Pseudomonadati</taxon>
        <taxon>Pseudomonadota</taxon>
        <taxon>Alphaproteobacteria</taxon>
        <taxon>Sphingomonadales</taxon>
        <taxon>Sphingomonadaceae</taxon>
        <taxon>Stakelama</taxon>
    </lineage>
</organism>
<accession>A0A840YUG2</accession>
<dbReference type="Proteomes" id="UP000554342">
    <property type="component" value="Unassembled WGS sequence"/>
</dbReference>
<gene>
    <name evidence="1" type="ORF">FHR23_000185</name>
</gene>